<keyword evidence="3" id="KW-0946">Virion</keyword>
<dbReference type="EMBL" id="KY451035">
    <property type="protein sequence ID" value="AVL25835.1"/>
    <property type="molecule type" value="Genomic_RNA"/>
</dbReference>
<evidence type="ECO:0000256" key="3">
    <source>
        <dbReference type="ARBA" id="ARBA00022844"/>
    </source>
</evidence>
<dbReference type="Pfam" id="PF01785">
    <property type="entry name" value="Closter_coat"/>
    <property type="match status" value="1"/>
</dbReference>
<keyword evidence="2 4" id="KW-0167">Capsid protein</keyword>
<comment type="subcellular location">
    <subcellularLocation>
        <location evidence="1">Virion</location>
    </subcellularLocation>
</comment>
<organism evidence="4">
    <name type="scientific">Arracacha latent virus C</name>
    <dbReference type="NCBI Taxonomy" id="2057938"/>
    <lineage>
        <taxon>Viruses</taxon>
        <taxon>Riboviria</taxon>
        <taxon>Orthornavirae</taxon>
        <taxon>Kitrinoviricota</taxon>
        <taxon>Alsuviricetes</taxon>
        <taxon>Martellivirales</taxon>
        <taxon>Closteroviridae</taxon>
    </lineage>
</organism>
<proteinExistence type="predicted"/>
<evidence type="ECO:0000313" key="4">
    <source>
        <dbReference type="EMBL" id="AVL25835.1"/>
    </source>
</evidence>
<name>A0A3Q8EKY0_9CLOS</name>
<dbReference type="GO" id="GO:0019028">
    <property type="term" value="C:viral capsid"/>
    <property type="evidence" value="ECO:0007669"/>
    <property type="project" value="UniProtKB-KW"/>
</dbReference>
<protein>
    <submittedName>
        <fullName evidence="4">Coat protein</fullName>
    </submittedName>
</protein>
<dbReference type="InterPro" id="IPR002679">
    <property type="entry name" value="Closter_coat"/>
</dbReference>
<evidence type="ECO:0000256" key="2">
    <source>
        <dbReference type="ARBA" id="ARBA00022561"/>
    </source>
</evidence>
<accession>A0A3Q8EKY0</accession>
<sequence>MSGIGDNQQDVDNKVIDTLMQNLTNKDNTDDTQHQDLVNRASTSQAPADVFNVIRNLGKKDDVVSPDMLDPEKLGDIRISANRGDVLNDEDRVKFERLMKAFCANVVKSQPDATTFIAFYMSMAQAALNQSTSMTNKQNKKLINKFSVGNNTFEWKTADFISFMKGNFKDVANPWRQYIRGSEEQMETIKATGKVESDGHLAAKHGTTSQFWNSTGDYVNGCRSNISDDDLAANYLQRQAATRGKKKAGTTYNVSQLSGRPE</sequence>
<reference evidence="4" key="1">
    <citation type="submission" date="2017-01" db="EMBL/GenBank/DDBJ databases">
        <title>New viruses found in arracacha (Arracacia xanthorrhiza) using Next generation sequencing.</title>
        <authorList>
            <person name="De Souza J."/>
            <person name="Fuentes S."/>
            <person name="Muller G."/>
            <person name="Guzman M."/>
            <person name="Cuellar W."/>
            <person name="Kreuze J."/>
        </authorList>
    </citation>
    <scope>NUCLEOTIDE SEQUENCE</scope>
    <source>
        <strain evidence="4">Ayacucho1</strain>
    </source>
</reference>
<evidence type="ECO:0000256" key="1">
    <source>
        <dbReference type="ARBA" id="ARBA00004328"/>
    </source>
</evidence>